<organism evidence="3 4">
    <name type="scientific">Evansella cellulosilytica (strain ATCC 21833 / DSM 2522 / FERM P-1141 / JCM 9156 / N-4)</name>
    <name type="common">Bacillus cellulosilyticus</name>
    <dbReference type="NCBI Taxonomy" id="649639"/>
    <lineage>
        <taxon>Bacteria</taxon>
        <taxon>Bacillati</taxon>
        <taxon>Bacillota</taxon>
        <taxon>Bacilli</taxon>
        <taxon>Bacillales</taxon>
        <taxon>Bacillaceae</taxon>
        <taxon>Evansella</taxon>
    </lineage>
</organism>
<dbReference type="SUPFAM" id="SSF56524">
    <property type="entry name" value="Oxidoreductase molybdopterin-binding domain"/>
    <property type="match status" value="1"/>
</dbReference>
<dbReference type="InterPro" id="IPR000572">
    <property type="entry name" value="OxRdtase_Mopterin-bd_dom"/>
</dbReference>
<dbReference type="SUPFAM" id="SSF81342">
    <property type="entry name" value="Transmembrane di-heme cytochromes"/>
    <property type="match status" value="1"/>
</dbReference>
<evidence type="ECO:0000259" key="2">
    <source>
        <dbReference type="Pfam" id="PF00174"/>
    </source>
</evidence>
<dbReference type="AlphaFoldDB" id="E6TTG6"/>
<dbReference type="OrthoDB" id="9778777at2"/>
<dbReference type="Pfam" id="PF00174">
    <property type="entry name" value="Oxidored_molyb"/>
    <property type="match status" value="1"/>
</dbReference>
<dbReference type="Proteomes" id="UP000001401">
    <property type="component" value="Chromosome"/>
</dbReference>
<dbReference type="PANTHER" id="PTHR43032">
    <property type="entry name" value="PROTEIN-METHIONINE-SULFOXIDE REDUCTASE"/>
    <property type="match status" value="1"/>
</dbReference>
<keyword evidence="1" id="KW-0472">Membrane</keyword>
<sequence length="365" mass="43212">MIRLKWIHHIHGVLFVLLLLSGLFLYFPTTRTWFNELRFPLVPFHIWTSILYATVILFSLRSVFKYVKNKPYIKFYNVGFNVTFIFIWIVTGVVMYFHTYFPPEMTNIAVYLHGLFTFLFIPWLLVHTIGHLFKLHLPWPKWWKRKAPVPESIAENKLNRRDFIKFTSLGVLFLFIGGAIKWFQPILNITDPNARRGYFRIYNVTSDYPTYEDTEWTFTVSGLVNNQKTFTMEDMQQLPTHTIVDDFHCVTGWSVLNVEMKGVLVNDIFTEYNISPEGPYVTAYSGDKVYYDTFTVSQLLDEGAMLVFQFDGEKLVHSQGFPCRLYHPKMYGYKSVKWIERLEFTNHRAKGYWQTWGGYDLDGYL</sequence>
<dbReference type="Gene3D" id="3.90.420.10">
    <property type="entry name" value="Oxidoreductase, molybdopterin-binding domain"/>
    <property type="match status" value="1"/>
</dbReference>
<feature type="transmembrane region" description="Helical" evidence="1">
    <location>
        <begin position="163"/>
        <end position="183"/>
    </location>
</feature>
<feature type="transmembrane region" description="Helical" evidence="1">
    <location>
        <begin position="12"/>
        <end position="29"/>
    </location>
</feature>
<keyword evidence="4" id="KW-1185">Reference proteome</keyword>
<accession>E6TTG6</accession>
<keyword evidence="1" id="KW-0812">Transmembrane</keyword>
<feature type="transmembrane region" description="Helical" evidence="1">
    <location>
        <begin position="75"/>
        <end position="98"/>
    </location>
</feature>
<feature type="transmembrane region" description="Helical" evidence="1">
    <location>
        <begin position="41"/>
        <end position="63"/>
    </location>
</feature>
<dbReference type="GO" id="GO:0016020">
    <property type="term" value="C:membrane"/>
    <property type="evidence" value="ECO:0007669"/>
    <property type="project" value="InterPro"/>
</dbReference>
<keyword evidence="1" id="KW-1133">Transmembrane helix</keyword>
<gene>
    <name evidence="3" type="ordered locus">Bcell_1337</name>
</gene>
<feature type="transmembrane region" description="Helical" evidence="1">
    <location>
        <begin position="110"/>
        <end position="133"/>
    </location>
</feature>
<proteinExistence type="predicted"/>
<dbReference type="CDD" id="cd00321">
    <property type="entry name" value="SO_family_Moco"/>
    <property type="match status" value="1"/>
</dbReference>
<dbReference type="GO" id="GO:0022904">
    <property type="term" value="P:respiratory electron transport chain"/>
    <property type="evidence" value="ECO:0007669"/>
    <property type="project" value="InterPro"/>
</dbReference>
<dbReference type="InterPro" id="IPR036374">
    <property type="entry name" value="OxRdtase_Mopterin-bd_sf"/>
</dbReference>
<dbReference type="EMBL" id="CP002394">
    <property type="protein sequence ID" value="ADU29602.1"/>
    <property type="molecule type" value="Genomic_DNA"/>
</dbReference>
<evidence type="ECO:0000313" key="3">
    <source>
        <dbReference type="EMBL" id="ADU29602.1"/>
    </source>
</evidence>
<name>E6TTG6_EVAC2</name>
<evidence type="ECO:0000256" key="1">
    <source>
        <dbReference type="SAM" id="Phobius"/>
    </source>
</evidence>
<dbReference type="RefSeq" id="WP_013487940.1">
    <property type="nucleotide sequence ID" value="NC_014829.1"/>
</dbReference>
<dbReference type="eggNOG" id="COG2041">
    <property type="taxonomic scope" value="Bacteria"/>
</dbReference>
<evidence type="ECO:0000313" key="4">
    <source>
        <dbReference type="Proteomes" id="UP000001401"/>
    </source>
</evidence>
<dbReference type="KEGG" id="bco:Bcell_1337"/>
<feature type="domain" description="Oxidoreductase molybdopterin-binding" evidence="2">
    <location>
        <begin position="208"/>
        <end position="353"/>
    </location>
</feature>
<dbReference type="HOGENOM" id="CLU_646962_0_0_9"/>
<dbReference type="InterPro" id="IPR016174">
    <property type="entry name" value="Di-haem_cyt_TM"/>
</dbReference>
<dbReference type="STRING" id="649639.Bcell_1337"/>
<protein>
    <submittedName>
        <fullName evidence="3">Oxidoreductase molybdopterin binding protein</fullName>
    </submittedName>
</protein>
<reference evidence="3 4" key="1">
    <citation type="submission" date="2010-12" db="EMBL/GenBank/DDBJ databases">
        <title>Complete sequence of Bacillus cellulosilyticus DSM 2522.</title>
        <authorList>
            <consortium name="US DOE Joint Genome Institute"/>
            <person name="Lucas S."/>
            <person name="Copeland A."/>
            <person name="Lapidus A."/>
            <person name="Cheng J.-F."/>
            <person name="Bruce D."/>
            <person name="Goodwin L."/>
            <person name="Pitluck S."/>
            <person name="Chertkov O."/>
            <person name="Detter J.C."/>
            <person name="Han C."/>
            <person name="Tapia R."/>
            <person name="Land M."/>
            <person name="Hauser L."/>
            <person name="Jeffries C."/>
            <person name="Kyrpides N."/>
            <person name="Ivanova N."/>
            <person name="Mikhailova N."/>
            <person name="Brumm P."/>
            <person name="Mead D."/>
            <person name="Woyke T."/>
        </authorList>
    </citation>
    <scope>NUCLEOTIDE SEQUENCE [LARGE SCALE GENOMIC DNA]</scope>
    <source>
        <strain evidence="4">ATCC 21833 / DSM 2522 / FERM P-1141 / JCM 9156 / N-4</strain>
    </source>
</reference>